<feature type="transmembrane region" description="Helical" evidence="1">
    <location>
        <begin position="33"/>
        <end position="53"/>
    </location>
</feature>
<comment type="caution">
    <text evidence="2">The sequence shown here is derived from an EMBL/GenBank/DDBJ whole genome shotgun (WGS) entry which is preliminary data.</text>
</comment>
<evidence type="ECO:0000313" key="3">
    <source>
        <dbReference type="Proteomes" id="UP000474640"/>
    </source>
</evidence>
<name>A0A7C8VDS2_ORBOL</name>
<proteinExistence type="predicted"/>
<dbReference type="EMBL" id="JAABOJ010000040">
    <property type="protein sequence ID" value="KAF3275041.1"/>
    <property type="molecule type" value="Genomic_DNA"/>
</dbReference>
<reference evidence="2 3" key="1">
    <citation type="submission" date="2020-01" db="EMBL/GenBank/DDBJ databases">
        <authorList>
            <person name="Palmer J.M."/>
        </authorList>
    </citation>
    <scope>NUCLEOTIDE SEQUENCE [LARGE SCALE GENOMIC DNA]</scope>
    <source>
        <strain evidence="2 3">TWF970</strain>
    </source>
</reference>
<evidence type="ECO:0000313" key="2">
    <source>
        <dbReference type="EMBL" id="KAF3275041.1"/>
    </source>
</evidence>
<dbReference type="Proteomes" id="UP000474640">
    <property type="component" value="Unassembled WGS sequence"/>
</dbReference>
<sequence>MPLILAMDLEEAMHHKRVRFNARSERSQTWQRLPLILATLGTFFSILPSIAGWCADNTLPTMATAAAVTVTTTTTKPTAEPTTTIITMVFQSSGPKVFNRMADIKEREPEVASKPSKSESPEIGLKCLLPRILCAAVAVIGVILLVRDWWRMKGVTGRNNALEVEYKFYTSMYPGVERRDMVRIFVGFHKMLEIKDI</sequence>
<gene>
    <name evidence="2" type="ORF">TWF970_007484</name>
</gene>
<dbReference type="OrthoDB" id="10591420at2759"/>
<accession>A0A7C8VDS2</accession>
<feature type="transmembrane region" description="Helical" evidence="1">
    <location>
        <begin position="128"/>
        <end position="146"/>
    </location>
</feature>
<dbReference type="AlphaFoldDB" id="A0A7C8VDS2"/>
<keyword evidence="1" id="KW-0812">Transmembrane</keyword>
<keyword evidence="1" id="KW-0472">Membrane</keyword>
<evidence type="ECO:0000256" key="1">
    <source>
        <dbReference type="SAM" id="Phobius"/>
    </source>
</evidence>
<keyword evidence="1" id="KW-1133">Transmembrane helix</keyword>
<organism evidence="2 3">
    <name type="scientific">Orbilia oligospora</name>
    <name type="common">Nematode-trapping fungus</name>
    <name type="synonym">Arthrobotrys oligospora</name>
    <dbReference type="NCBI Taxonomy" id="2813651"/>
    <lineage>
        <taxon>Eukaryota</taxon>
        <taxon>Fungi</taxon>
        <taxon>Dikarya</taxon>
        <taxon>Ascomycota</taxon>
        <taxon>Pezizomycotina</taxon>
        <taxon>Orbiliomycetes</taxon>
        <taxon>Orbiliales</taxon>
        <taxon>Orbiliaceae</taxon>
        <taxon>Orbilia</taxon>
    </lineage>
</organism>
<protein>
    <submittedName>
        <fullName evidence="2">Uncharacterized protein</fullName>
    </submittedName>
</protein>